<dbReference type="PANTHER" id="PTHR31331:SF1">
    <property type="entry name" value="CYSTEINE RICH SECRETORY PROTEIN LCCL DOMAIN CONTAINING 2"/>
    <property type="match status" value="1"/>
</dbReference>
<dbReference type="Gene3D" id="2.170.130.20">
    <property type="entry name" value="LCCL-like domain"/>
    <property type="match status" value="1"/>
</dbReference>
<dbReference type="InterPro" id="IPR051957">
    <property type="entry name" value="CRISP-LCCL_domain"/>
</dbReference>
<protein>
    <recommendedName>
        <fullName evidence="1">LCCL domain-containing protein</fullName>
    </recommendedName>
</protein>
<proteinExistence type="predicted"/>
<dbReference type="SUPFAM" id="SSF69848">
    <property type="entry name" value="LCCL domain"/>
    <property type="match status" value="1"/>
</dbReference>
<evidence type="ECO:0000313" key="3">
    <source>
        <dbReference type="Proteomes" id="UP000464577"/>
    </source>
</evidence>
<dbReference type="Proteomes" id="UP000464577">
    <property type="component" value="Chromosome"/>
</dbReference>
<dbReference type="AlphaFoldDB" id="A0A6P1W1B9"/>
<keyword evidence="3" id="KW-1185">Reference proteome</keyword>
<dbReference type="KEGG" id="senf:GJR95_23455"/>
<accession>A0A6P1W1B9</accession>
<organism evidence="2 3">
    <name type="scientific">Spirosoma endbachense</name>
    <dbReference type="NCBI Taxonomy" id="2666025"/>
    <lineage>
        <taxon>Bacteria</taxon>
        <taxon>Pseudomonadati</taxon>
        <taxon>Bacteroidota</taxon>
        <taxon>Cytophagia</taxon>
        <taxon>Cytophagales</taxon>
        <taxon>Cytophagaceae</taxon>
        <taxon>Spirosoma</taxon>
    </lineage>
</organism>
<evidence type="ECO:0000313" key="2">
    <source>
        <dbReference type="EMBL" id="QHV97779.1"/>
    </source>
</evidence>
<dbReference type="Pfam" id="PF03815">
    <property type="entry name" value="LCCL"/>
    <property type="match status" value="1"/>
</dbReference>
<dbReference type="PANTHER" id="PTHR31331">
    <property type="entry name" value="LCCL DOMAIN PROTEIN (AFU_ORTHOLOGUE AFUA_5G08630)"/>
    <property type="match status" value="1"/>
</dbReference>
<dbReference type="SMART" id="SM00603">
    <property type="entry name" value="LCCL"/>
    <property type="match status" value="1"/>
</dbReference>
<dbReference type="EMBL" id="CP045997">
    <property type="protein sequence ID" value="QHV97779.1"/>
    <property type="molecule type" value="Genomic_DNA"/>
</dbReference>
<dbReference type="PROSITE" id="PS50820">
    <property type="entry name" value="LCCL"/>
    <property type="match status" value="1"/>
</dbReference>
<feature type="domain" description="LCCL" evidence="1">
    <location>
        <begin position="277"/>
        <end position="339"/>
    </location>
</feature>
<gene>
    <name evidence="2" type="ORF">GJR95_23455</name>
</gene>
<dbReference type="InterPro" id="IPR004043">
    <property type="entry name" value="LCCL"/>
</dbReference>
<dbReference type="InterPro" id="IPR036609">
    <property type="entry name" value="LCCL_sf"/>
</dbReference>
<name>A0A6P1W1B9_9BACT</name>
<sequence length="343" mass="36557">MFVETLKNGSPMNLSSFNYLAALFYWVYLCPTGQAQSPGLRFNQAWLATSQSNCMARARQGLANGQCQLTGQGSWWLSSINLTTRTVVCVSCIPAGSQTQAYVSAAGTSDPASAQWVDYLLKYIVNPSTPFPAMSGVGGQVPTTTLRFNQAWLATSQSDCLAKAKQGVANGQFQITGQGDWWMASSNQTARTAVCVSCITVGAQTQAYVTAASVSDPLATQWVEYLLKYMASGQGSTTTTTTTTGTAIDWNTRANFQGAEIGKRVTYSCPAGGTAQSVWGTDIYTHDSSICTAAVHSGLITIQYGGGVTIEFIAGQSAYTGSTRNGITTNGYQNWGLSFRFVR</sequence>
<evidence type="ECO:0000259" key="1">
    <source>
        <dbReference type="PROSITE" id="PS50820"/>
    </source>
</evidence>
<reference evidence="2 3" key="1">
    <citation type="submission" date="2019-11" db="EMBL/GenBank/DDBJ databases">
        <title>Spirosoma endbachense sp. nov., isolated from a natural salt meadow.</title>
        <authorList>
            <person name="Rojas J."/>
            <person name="Ambika Manirajan B."/>
            <person name="Ratering S."/>
            <person name="Suarez C."/>
            <person name="Geissler-Plaum R."/>
            <person name="Schnell S."/>
        </authorList>
    </citation>
    <scope>NUCLEOTIDE SEQUENCE [LARGE SCALE GENOMIC DNA]</scope>
    <source>
        <strain evidence="2 3">I-24</strain>
    </source>
</reference>